<dbReference type="SMART" id="SM00257">
    <property type="entry name" value="LysM"/>
    <property type="match status" value="2"/>
</dbReference>
<keyword evidence="11" id="KW-1185">Reference proteome</keyword>
<feature type="compositionally biased region" description="Low complexity" evidence="7">
    <location>
        <begin position="230"/>
        <end position="245"/>
    </location>
</feature>
<gene>
    <name evidence="10" type="ORF">F0161_07565</name>
</gene>
<organism evidence="10 11">
    <name type="scientific">Paucilactobacillus nenjiangensis</name>
    <dbReference type="NCBI Taxonomy" id="1296540"/>
    <lineage>
        <taxon>Bacteria</taxon>
        <taxon>Bacillati</taxon>
        <taxon>Bacillota</taxon>
        <taxon>Bacilli</taxon>
        <taxon>Lactobacillales</taxon>
        <taxon>Lactobacillaceae</taxon>
        <taxon>Paucilactobacillus</taxon>
    </lineage>
</organism>
<dbReference type="PROSITE" id="PS51782">
    <property type="entry name" value="LYSM"/>
    <property type="match status" value="2"/>
</dbReference>
<evidence type="ECO:0000313" key="11">
    <source>
        <dbReference type="Proteomes" id="UP000325295"/>
    </source>
</evidence>
<evidence type="ECO:0000256" key="6">
    <source>
        <dbReference type="ARBA" id="ARBA00022807"/>
    </source>
</evidence>
<evidence type="ECO:0000256" key="7">
    <source>
        <dbReference type="SAM" id="MobiDB-lite"/>
    </source>
</evidence>
<keyword evidence="5" id="KW-0378">Hydrolase</keyword>
<dbReference type="PROSITE" id="PS51935">
    <property type="entry name" value="NLPC_P60"/>
    <property type="match status" value="1"/>
</dbReference>
<dbReference type="SUPFAM" id="SSF54001">
    <property type="entry name" value="Cysteine proteinases"/>
    <property type="match status" value="1"/>
</dbReference>
<dbReference type="PANTHER" id="PTHR47053">
    <property type="entry name" value="MUREIN DD-ENDOPEPTIDASE MEPH-RELATED"/>
    <property type="match status" value="1"/>
</dbReference>
<dbReference type="KEGG" id="lnn:F0161_07565"/>
<evidence type="ECO:0000256" key="5">
    <source>
        <dbReference type="ARBA" id="ARBA00022801"/>
    </source>
</evidence>
<dbReference type="SUPFAM" id="SSF54106">
    <property type="entry name" value="LysM domain"/>
    <property type="match status" value="2"/>
</dbReference>
<dbReference type="InterPro" id="IPR051202">
    <property type="entry name" value="Peptidase_C40"/>
</dbReference>
<keyword evidence="4" id="KW-0677">Repeat</keyword>
<evidence type="ECO:0000259" key="8">
    <source>
        <dbReference type="PROSITE" id="PS51782"/>
    </source>
</evidence>
<dbReference type="AlphaFoldDB" id="A0A5P1X3A5"/>
<dbReference type="InterPro" id="IPR018392">
    <property type="entry name" value="LysM"/>
</dbReference>
<name>A0A5P1X3A5_9LACO</name>
<feature type="region of interest" description="Disordered" evidence="7">
    <location>
        <begin position="171"/>
        <end position="247"/>
    </location>
</feature>
<feature type="compositionally biased region" description="Low complexity" evidence="7">
    <location>
        <begin position="189"/>
        <end position="221"/>
    </location>
</feature>
<evidence type="ECO:0000259" key="9">
    <source>
        <dbReference type="PROSITE" id="PS51935"/>
    </source>
</evidence>
<protein>
    <submittedName>
        <fullName evidence="10">DUF1175 family protein</fullName>
    </submittedName>
</protein>
<reference evidence="10 11" key="1">
    <citation type="submission" date="2019-09" db="EMBL/GenBank/DDBJ databases">
        <title>Complete Genome Sequence of Lactobacillus nenjiangensis SH-Y15, isolated from sauerkraut.</title>
        <authorList>
            <person name="Yang H."/>
        </authorList>
    </citation>
    <scope>NUCLEOTIDE SEQUENCE [LARGE SCALE GENOMIC DNA]</scope>
    <source>
        <strain evidence="10 11">SH-Y15</strain>
    </source>
</reference>
<accession>A0A5P1X3A5</accession>
<dbReference type="Gene3D" id="3.90.1720.10">
    <property type="entry name" value="endopeptidase domain like (from Nostoc punctiforme)"/>
    <property type="match status" value="1"/>
</dbReference>
<feature type="domain" description="LysM" evidence="8">
    <location>
        <begin position="91"/>
        <end position="135"/>
    </location>
</feature>
<keyword evidence="2" id="KW-0645">Protease</keyword>
<evidence type="ECO:0000313" key="10">
    <source>
        <dbReference type="EMBL" id="QER68402.1"/>
    </source>
</evidence>
<feature type="domain" description="LysM" evidence="8">
    <location>
        <begin position="11"/>
        <end position="60"/>
    </location>
</feature>
<keyword evidence="6" id="KW-0788">Thiol protease</keyword>
<dbReference type="OrthoDB" id="1654978at2"/>
<evidence type="ECO:0000256" key="2">
    <source>
        <dbReference type="ARBA" id="ARBA00022670"/>
    </source>
</evidence>
<dbReference type="Pfam" id="PF01476">
    <property type="entry name" value="LysM"/>
    <property type="match status" value="2"/>
</dbReference>
<dbReference type="PANTHER" id="PTHR47053:SF1">
    <property type="entry name" value="MUREIN DD-ENDOPEPTIDASE MEPH-RELATED"/>
    <property type="match status" value="1"/>
</dbReference>
<proteinExistence type="inferred from homology"/>
<evidence type="ECO:0000256" key="1">
    <source>
        <dbReference type="ARBA" id="ARBA00007074"/>
    </source>
</evidence>
<dbReference type="Proteomes" id="UP000325295">
    <property type="component" value="Chromosome"/>
</dbReference>
<dbReference type="GO" id="GO:0006508">
    <property type="term" value="P:proteolysis"/>
    <property type="evidence" value="ECO:0007669"/>
    <property type="project" value="UniProtKB-KW"/>
</dbReference>
<dbReference type="Gene3D" id="3.10.350.10">
    <property type="entry name" value="LysM domain"/>
    <property type="match status" value="2"/>
</dbReference>
<dbReference type="Pfam" id="PF00877">
    <property type="entry name" value="NLPC_P60"/>
    <property type="match status" value="1"/>
</dbReference>
<sequence>MAISTQTANADTVTVKAGDTIWDFAQKYGVSVSDIEANNAHVQKVNSSVDLIYAGQTLNISAGSTTAPVSSAAVATSTATASSASALNSDSTYTVKSGDSISSIASKYGVSADVLVSNNNIDNSNLIYVGQVLNLSTTAIAASSAVASSAPAAESAAPVASSAVVESDTAAESAAPVESDSTVASSAVVESDTSADTTATDSVSEAPASTYTESTSTADTTNYDTAAVDNSSSQTSTTTTTNTNSDLQSGSVVSLAVKLANAGIPYVWGGSSLSGMDCSGLVAYVFQNAEGKSLAHYTVSLESEVTQKSVSDAQPGDLLFWGNHGSTYHVAIYIGNGQFVAAPEPGENVQVQSISSYFMPSFAGTVN</sequence>
<comment type="similarity">
    <text evidence="1">Belongs to the peptidase C40 family.</text>
</comment>
<evidence type="ECO:0000256" key="3">
    <source>
        <dbReference type="ARBA" id="ARBA00022729"/>
    </source>
</evidence>
<dbReference type="InterPro" id="IPR038765">
    <property type="entry name" value="Papain-like_cys_pep_sf"/>
</dbReference>
<dbReference type="InterPro" id="IPR000064">
    <property type="entry name" value="NLP_P60_dom"/>
</dbReference>
<feature type="domain" description="NlpC/P60" evidence="9">
    <location>
        <begin position="246"/>
        <end position="367"/>
    </location>
</feature>
<dbReference type="GO" id="GO:0008234">
    <property type="term" value="F:cysteine-type peptidase activity"/>
    <property type="evidence" value="ECO:0007669"/>
    <property type="project" value="UniProtKB-KW"/>
</dbReference>
<dbReference type="CDD" id="cd00118">
    <property type="entry name" value="LysM"/>
    <property type="match status" value="2"/>
</dbReference>
<dbReference type="EMBL" id="CP043939">
    <property type="protein sequence ID" value="QER68402.1"/>
    <property type="molecule type" value="Genomic_DNA"/>
</dbReference>
<keyword evidence="3" id="KW-0732">Signal</keyword>
<evidence type="ECO:0000256" key="4">
    <source>
        <dbReference type="ARBA" id="ARBA00022737"/>
    </source>
</evidence>
<dbReference type="InterPro" id="IPR036779">
    <property type="entry name" value="LysM_dom_sf"/>
</dbReference>